<proteinExistence type="predicted"/>
<dbReference type="OrthoDB" id="7569638at2"/>
<dbReference type="EMBL" id="QGDJ01000014">
    <property type="protein sequence ID" value="PWJ13333.1"/>
    <property type="molecule type" value="Genomic_DNA"/>
</dbReference>
<dbReference type="PANTHER" id="PTHR41260">
    <property type="entry name" value="PROTEIN ECSC"/>
    <property type="match status" value="1"/>
</dbReference>
<dbReference type="AlphaFoldDB" id="A0A2Y9B8V3"/>
<reference evidence="2" key="2">
    <citation type="submission" date="2016-10" db="EMBL/GenBank/DDBJ databases">
        <authorList>
            <person name="Cai Z."/>
        </authorList>
    </citation>
    <scope>NUCLEOTIDE SEQUENCE [LARGE SCALE GENOMIC DNA]</scope>
    <source>
        <strain evidence="2">DSM 25227</strain>
    </source>
</reference>
<protein>
    <submittedName>
        <fullName evidence="1">EcsC family protein</fullName>
    </submittedName>
    <submittedName>
        <fullName evidence="2">EcsC protein family protein</fullName>
    </submittedName>
</protein>
<name>A0A2Y9B8V3_9RHOB</name>
<gene>
    <name evidence="1" type="ORF">BCF38_11496</name>
    <name evidence="2" type="ORF">SAMN05421539_11496</name>
</gene>
<sequence>MKAANSSAMQLMNFIGTRAESLLDMLPEPAKSGLERATAIALEQAFNAAAYSRGRIRDTSDWLTRAVTLGTGAAGGMGGLPSALAELPVTTTVMLRAIQGIADEHGLDPAKPEVRAACLKVFAAAGPLDDDDGADLSFITMRLTLTGGTVQGLIAKIAPRLAVPLGQKVAAQAVPILGAAAGAATNYVYTSYYQEMARVQFGLMRLAEQGGEPLERLVHDLRRRLL</sequence>
<evidence type="ECO:0000313" key="1">
    <source>
        <dbReference type="EMBL" id="PWJ13333.1"/>
    </source>
</evidence>
<dbReference type="Pfam" id="PF12787">
    <property type="entry name" value="EcsC"/>
    <property type="match status" value="1"/>
</dbReference>
<dbReference type="Proteomes" id="UP000245839">
    <property type="component" value="Unassembled WGS sequence"/>
</dbReference>
<keyword evidence="3" id="KW-1185">Reference proteome</keyword>
<dbReference type="PANTHER" id="PTHR41260:SF1">
    <property type="entry name" value="PROTEIN ECSC"/>
    <property type="match status" value="1"/>
</dbReference>
<organism evidence="2 4">
    <name type="scientific">Jannaschia seohaensis</name>
    <dbReference type="NCBI Taxonomy" id="475081"/>
    <lineage>
        <taxon>Bacteria</taxon>
        <taxon>Pseudomonadati</taxon>
        <taxon>Pseudomonadota</taxon>
        <taxon>Alphaproteobacteria</taxon>
        <taxon>Rhodobacterales</taxon>
        <taxon>Roseobacteraceae</taxon>
        <taxon>Jannaschia</taxon>
    </lineage>
</organism>
<dbReference type="Proteomes" id="UP000251571">
    <property type="component" value="Unassembled WGS sequence"/>
</dbReference>
<reference evidence="4" key="1">
    <citation type="submission" date="2016-10" db="EMBL/GenBank/DDBJ databases">
        <authorList>
            <person name="Varghese N."/>
            <person name="Submissions S."/>
        </authorList>
    </citation>
    <scope>NUCLEOTIDE SEQUENCE [LARGE SCALE GENOMIC DNA]</scope>
    <source>
        <strain evidence="4">DSM 25227</strain>
    </source>
</reference>
<dbReference type="EMBL" id="UETC01000014">
    <property type="protein sequence ID" value="SSA50659.1"/>
    <property type="molecule type" value="Genomic_DNA"/>
</dbReference>
<dbReference type="InterPro" id="IPR024787">
    <property type="entry name" value="EcsC"/>
</dbReference>
<reference evidence="1 3" key="3">
    <citation type="submission" date="2018-03" db="EMBL/GenBank/DDBJ databases">
        <title>Genomic Encyclopedia of Archaeal and Bacterial Type Strains, Phase II (KMG-II): from individual species to whole genera.</title>
        <authorList>
            <person name="Goeker M."/>
        </authorList>
    </citation>
    <scope>NUCLEOTIDE SEQUENCE [LARGE SCALE GENOMIC DNA]</scope>
    <source>
        <strain evidence="1 3">DSM 25227</strain>
    </source>
</reference>
<evidence type="ECO:0000313" key="2">
    <source>
        <dbReference type="EMBL" id="SSA50659.1"/>
    </source>
</evidence>
<accession>A0A2Y9B8V3</accession>
<evidence type="ECO:0000313" key="4">
    <source>
        <dbReference type="Proteomes" id="UP000251571"/>
    </source>
</evidence>
<evidence type="ECO:0000313" key="3">
    <source>
        <dbReference type="Proteomes" id="UP000245839"/>
    </source>
</evidence>